<feature type="transmembrane region" description="Helical" evidence="7">
    <location>
        <begin position="408"/>
        <end position="428"/>
    </location>
</feature>
<evidence type="ECO:0000256" key="5">
    <source>
        <dbReference type="ARBA" id="ARBA00022989"/>
    </source>
</evidence>
<evidence type="ECO:0000313" key="9">
    <source>
        <dbReference type="Proteomes" id="UP000042958"/>
    </source>
</evidence>
<dbReference type="Pfam" id="PF07690">
    <property type="entry name" value="MFS_1"/>
    <property type="match status" value="1"/>
</dbReference>
<dbReference type="PANTHER" id="PTHR43791:SF75">
    <property type="entry name" value="TRANSPORTER, PUTATIVE (AFU_ORTHOLOGUE AFUA_2G00110)-RELATED"/>
    <property type="match status" value="1"/>
</dbReference>
<accession>A0A0F7TT00</accession>
<keyword evidence="3" id="KW-0813">Transport</keyword>
<dbReference type="InterPro" id="IPR036259">
    <property type="entry name" value="MFS_trans_sf"/>
</dbReference>
<feature type="transmembrane region" description="Helical" evidence="7">
    <location>
        <begin position="376"/>
        <end position="396"/>
    </location>
</feature>
<sequence length="496" mass="55247">MSKPMDVEQLPSSHHFEGDVATKPELHVNVPEARQSFIRKKFDRRVLPIVCTLYVLSYLDRSNIGNAKAAGLEKDLRLSNYQWSWVLYSFYICYIVFEWTTILWKIFPAHLYVALLCICWGAAAMCTGAVNNFTQLLACRCLLGIFESIFSSGAPYFLSLFYQRRELGFRVSLLLGMSPVANCFASALAYGITQIKGSLEPWRYLFIIGEYFFLLALKGAPTVLFAAVVFLYLPDSPGSAKFLNETEQIEAVERLQTIDRTAKNKLQWKQVTSGLKDYKNYVHMTIHFCCNFSFSALSNFLPTIIETMGYTSVNAQGLSAPAYFASFLCCIVAAIVSDRWGNRGYVITFFAVLGTIGYIILTCVTDESKTGARYTGIWLATCGIFPALSINITWLLNNQGGESKKGAGMAMLAIFGQCSSLISSSVFPNKDAPFYTTGCALGCVFTGIIAILAMGLHISLTLENRKRDRLYGQVSEHNRVDVTDGGDQNPAFRYLT</sequence>
<feature type="transmembrane region" description="Helical" evidence="7">
    <location>
        <begin position="434"/>
        <end position="460"/>
    </location>
</feature>
<evidence type="ECO:0000256" key="3">
    <source>
        <dbReference type="ARBA" id="ARBA00022448"/>
    </source>
</evidence>
<evidence type="ECO:0000313" key="8">
    <source>
        <dbReference type="EMBL" id="CEJ58152.1"/>
    </source>
</evidence>
<dbReference type="PANTHER" id="PTHR43791">
    <property type="entry name" value="PERMEASE-RELATED"/>
    <property type="match status" value="1"/>
</dbReference>
<dbReference type="AlphaFoldDB" id="A0A0F7TT00"/>
<evidence type="ECO:0000256" key="7">
    <source>
        <dbReference type="SAM" id="Phobius"/>
    </source>
</evidence>
<feature type="transmembrane region" description="Helical" evidence="7">
    <location>
        <begin position="212"/>
        <end position="233"/>
    </location>
</feature>
<dbReference type="Proteomes" id="UP000042958">
    <property type="component" value="Unassembled WGS sequence"/>
</dbReference>
<dbReference type="InterPro" id="IPR011701">
    <property type="entry name" value="MFS"/>
</dbReference>
<comment type="similarity">
    <text evidence="2">Belongs to the major facilitator superfamily.</text>
</comment>
<comment type="subcellular location">
    <subcellularLocation>
        <location evidence="1">Membrane</location>
        <topology evidence="1">Multi-pass membrane protein</topology>
    </subcellularLocation>
</comment>
<evidence type="ECO:0000256" key="2">
    <source>
        <dbReference type="ARBA" id="ARBA00008335"/>
    </source>
</evidence>
<keyword evidence="9" id="KW-1185">Reference proteome</keyword>
<dbReference type="OrthoDB" id="2985014at2759"/>
<protein>
    <submittedName>
        <fullName evidence="8">Putative Permease of the major facilitator superfamily</fullName>
    </submittedName>
</protein>
<feature type="transmembrane region" description="Helical" evidence="7">
    <location>
        <begin position="85"/>
        <end position="104"/>
    </location>
</feature>
<dbReference type="EMBL" id="CDHK01000006">
    <property type="protein sequence ID" value="CEJ58152.1"/>
    <property type="molecule type" value="Genomic_DNA"/>
</dbReference>
<dbReference type="FunFam" id="1.20.1250.20:FF:000013">
    <property type="entry name" value="MFS general substrate transporter"/>
    <property type="match status" value="1"/>
</dbReference>
<organism evidence="8 9">
    <name type="scientific">Penicillium brasilianum</name>
    <dbReference type="NCBI Taxonomy" id="104259"/>
    <lineage>
        <taxon>Eukaryota</taxon>
        <taxon>Fungi</taxon>
        <taxon>Dikarya</taxon>
        <taxon>Ascomycota</taxon>
        <taxon>Pezizomycotina</taxon>
        <taxon>Eurotiomycetes</taxon>
        <taxon>Eurotiomycetidae</taxon>
        <taxon>Eurotiales</taxon>
        <taxon>Aspergillaceae</taxon>
        <taxon>Penicillium</taxon>
    </lineage>
</organism>
<gene>
    <name evidence="8" type="ORF">PMG11_06822</name>
</gene>
<keyword evidence="6 7" id="KW-0472">Membrane</keyword>
<proteinExistence type="inferred from homology"/>
<dbReference type="FunFam" id="1.20.1250.20:FF:000018">
    <property type="entry name" value="MFS transporter permease"/>
    <property type="match status" value="1"/>
</dbReference>
<reference evidence="9" key="1">
    <citation type="journal article" date="2015" name="Genome Announc.">
        <title>Draft genome sequence of the fungus Penicillium brasilianum MG11.</title>
        <authorList>
            <person name="Horn F."/>
            <person name="Linde J."/>
            <person name="Mattern D.J."/>
            <person name="Walther G."/>
            <person name="Guthke R."/>
            <person name="Brakhage A.A."/>
            <person name="Valiante V."/>
        </authorList>
    </citation>
    <scope>NUCLEOTIDE SEQUENCE [LARGE SCALE GENOMIC DNA]</scope>
    <source>
        <strain evidence="9">MG11</strain>
    </source>
</reference>
<feature type="transmembrane region" description="Helical" evidence="7">
    <location>
        <begin position="142"/>
        <end position="161"/>
    </location>
</feature>
<evidence type="ECO:0000256" key="1">
    <source>
        <dbReference type="ARBA" id="ARBA00004141"/>
    </source>
</evidence>
<dbReference type="GO" id="GO:0016020">
    <property type="term" value="C:membrane"/>
    <property type="evidence" value="ECO:0007669"/>
    <property type="project" value="UniProtKB-SubCell"/>
</dbReference>
<keyword evidence="4 7" id="KW-0812">Transmembrane</keyword>
<feature type="transmembrane region" description="Helical" evidence="7">
    <location>
        <begin position="111"/>
        <end position="130"/>
    </location>
</feature>
<dbReference type="SUPFAM" id="SSF103473">
    <property type="entry name" value="MFS general substrate transporter"/>
    <property type="match status" value="1"/>
</dbReference>
<feature type="transmembrane region" description="Helical" evidence="7">
    <location>
        <begin position="344"/>
        <end position="364"/>
    </location>
</feature>
<feature type="transmembrane region" description="Helical" evidence="7">
    <location>
        <begin position="173"/>
        <end position="192"/>
    </location>
</feature>
<evidence type="ECO:0000256" key="6">
    <source>
        <dbReference type="ARBA" id="ARBA00023136"/>
    </source>
</evidence>
<dbReference type="GO" id="GO:0022857">
    <property type="term" value="F:transmembrane transporter activity"/>
    <property type="evidence" value="ECO:0007669"/>
    <property type="project" value="InterPro"/>
</dbReference>
<name>A0A0F7TT00_PENBI</name>
<evidence type="ECO:0000256" key="4">
    <source>
        <dbReference type="ARBA" id="ARBA00022692"/>
    </source>
</evidence>
<keyword evidence="5 7" id="KW-1133">Transmembrane helix</keyword>
<feature type="transmembrane region" description="Helical" evidence="7">
    <location>
        <begin position="317"/>
        <end position="337"/>
    </location>
</feature>
<dbReference type="Gene3D" id="1.20.1250.20">
    <property type="entry name" value="MFS general substrate transporter like domains"/>
    <property type="match status" value="2"/>
</dbReference>
<dbReference type="STRING" id="104259.A0A0F7TT00"/>